<dbReference type="EMBL" id="FOSQ01000002">
    <property type="protein sequence ID" value="SFK43476.1"/>
    <property type="molecule type" value="Genomic_DNA"/>
</dbReference>
<dbReference type="RefSeq" id="WP_092958657.1">
    <property type="nucleotide sequence ID" value="NZ_FOSQ01000002.1"/>
</dbReference>
<dbReference type="GO" id="GO:0016747">
    <property type="term" value="F:acyltransferase activity, transferring groups other than amino-acyl groups"/>
    <property type="evidence" value="ECO:0007669"/>
    <property type="project" value="InterPro"/>
</dbReference>
<evidence type="ECO:0000256" key="2">
    <source>
        <dbReference type="ARBA" id="ARBA00023315"/>
    </source>
</evidence>
<dbReference type="InterPro" id="IPR050832">
    <property type="entry name" value="Bact_Acetyltransf"/>
</dbReference>
<dbReference type="AlphaFoldDB" id="A0A1I3ZIQ8"/>
<dbReference type="InterPro" id="IPR016181">
    <property type="entry name" value="Acyl_CoA_acyltransferase"/>
</dbReference>
<dbReference type="CDD" id="cd04301">
    <property type="entry name" value="NAT_SF"/>
    <property type="match status" value="1"/>
</dbReference>
<dbReference type="InterPro" id="IPR000182">
    <property type="entry name" value="GNAT_dom"/>
</dbReference>
<dbReference type="PANTHER" id="PTHR43877">
    <property type="entry name" value="AMINOALKYLPHOSPHONATE N-ACETYLTRANSFERASE-RELATED-RELATED"/>
    <property type="match status" value="1"/>
</dbReference>
<sequence length="146" mass="16334">MASQAFRLRPAAEADFEPMLALSIRVMRPHLERIGRYDPDRRRARMRKQFDAGILNVIEADGAMLGCVGIEQGGDAIEIHSLFLAPEAQGRGLGVAVFRAIQATHPGRAFAIEVLKESPARRFWERLGFVVTGEQPFDWVLHRPAD</sequence>
<dbReference type="PROSITE" id="PS51186">
    <property type="entry name" value="GNAT"/>
    <property type="match status" value="1"/>
</dbReference>
<evidence type="ECO:0000313" key="5">
    <source>
        <dbReference type="Proteomes" id="UP000199473"/>
    </source>
</evidence>
<keyword evidence="5" id="KW-1185">Reference proteome</keyword>
<evidence type="ECO:0000259" key="3">
    <source>
        <dbReference type="PROSITE" id="PS51186"/>
    </source>
</evidence>
<gene>
    <name evidence="4" type="ORF">SAMN02745775_102518</name>
</gene>
<name>A0A1I3ZIQ8_9PROT</name>
<feature type="domain" description="N-acetyltransferase" evidence="3">
    <location>
        <begin position="6"/>
        <end position="146"/>
    </location>
</feature>
<keyword evidence="1 4" id="KW-0808">Transferase</keyword>
<dbReference type="Proteomes" id="UP000199473">
    <property type="component" value="Unassembled WGS sequence"/>
</dbReference>
<evidence type="ECO:0000256" key="1">
    <source>
        <dbReference type="ARBA" id="ARBA00022679"/>
    </source>
</evidence>
<dbReference type="STRING" id="1123062.SAMN02745775_102518"/>
<protein>
    <submittedName>
        <fullName evidence="4">Acetyltransferase (GNAT) family protein</fullName>
    </submittedName>
</protein>
<accession>A0A1I3ZIQ8</accession>
<dbReference type="SUPFAM" id="SSF55729">
    <property type="entry name" value="Acyl-CoA N-acyltransferases (Nat)"/>
    <property type="match status" value="1"/>
</dbReference>
<reference evidence="4 5" key="1">
    <citation type="submission" date="2016-10" db="EMBL/GenBank/DDBJ databases">
        <authorList>
            <person name="de Groot N.N."/>
        </authorList>
    </citation>
    <scope>NUCLEOTIDE SEQUENCE [LARGE SCALE GENOMIC DNA]</scope>
    <source>
        <strain evidence="4 5">DSM 19981</strain>
    </source>
</reference>
<evidence type="ECO:0000313" key="4">
    <source>
        <dbReference type="EMBL" id="SFK43476.1"/>
    </source>
</evidence>
<dbReference type="OrthoDB" id="7585366at2"/>
<keyword evidence="2" id="KW-0012">Acyltransferase</keyword>
<proteinExistence type="predicted"/>
<organism evidence="4 5">
    <name type="scientific">Falsiroseomonas stagni DSM 19981</name>
    <dbReference type="NCBI Taxonomy" id="1123062"/>
    <lineage>
        <taxon>Bacteria</taxon>
        <taxon>Pseudomonadati</taxon>
        <taxon>Pseudomonadota</taxon>
        <taxon>Alphaproteobacteria</taxon>
        <taxon>Acetobacterales</taxon>
        <taxon>Roseomonadaceae</taxon>
        <taxon>Falsiroseomonas</taxon>
    </lineage>
</organism>
<dbReference type="Pfam" id="PF13508">
    <property type="entry name" value="Acetyltransf_7"/>
    <property type="match status" value="1"/>
</dbReference>
<dbReference type="PANTHER" id="PTHR43877:SF2">
    <property type="entry name" value="AMINOALKYLPHOSPHONATE N-ACETYLTRANSFERASE-RELATED"/>
    <property type="match status" value="1"/>
</dbReference>
<dbReference type="Gene3D" id="3.40.630.30">
    <property type="match status" value="1"/>
</dbReference>